<accession>A0A4Y7Q774</accession>
<feature type="domain" description="DUF6534" evidence="2">
    <location>
        <begin position="183"/>
        <end position="263"/>
    </location>
</feature>
<dbReference type="PANTHER" id="PTHR40465:SF1">
    <property type="entry name" value="DUF6534 DOMAIN-CONTAINING PROTEIN"/>
    <property type="match status" value="1"/>
</dbReference>
<dbReference type="AlphaFoldDB" id="A0A4Y7Q774"/>
<feature type="transmembrane region" description="Helical" evidence="1">
    <location>
        <begin position="54"/>
        <end position="78"/>
    </location>
</feature>
<dbReference type="VEuPathDB" id="FungiDB:BD410DRAFT_787225"/>
<keyword evidence="1" id="KW-0472">Membrane</keyword>
<dbReference type="Pfam" id="PF20152">
    <property type="entry name" value="DUF6534"/>
    <property type="match status" value="1"/>
</dbReference>
<protein>
    <recommendedName>
        <fullName evidence="2">DUF6534 domain-containing protein</fullName>
    </recommendedName>
</protein>
<evidence type="ECO:0000256" key="1">
    <source>
        <dbReference type="SAM" id="Phobius"/>
    </source>
</evidence>
<dbReference type="Proteomes" id="UP000294933">
    <property type="component" value="Unassembled WGS sequence"/>
</dbReference>
<keyword evidence="1" id="KW-0812">Transmembrane</keyword>
<feature type="transmembrane region" description="Helical" evidence="1">
    <location>
        <begin position="18"/>
        <end position="42"/>
    </location>
</feature>
<dbReference type="EMBL" id="ML170170">
    <property type="protein sequence ID" value="TDL23404.1"/>
    <property type="molecule type" value="Genomic_DNA"/>
</dbReference>
<gene>
    <name evidence="3" type="ORF">BD410DRAFT_787225</name>
</gene>
<feature type="transmembrane region" description="Helical" evidence="1">
    <location>
        <begin position="209"/>
        <end position="230"/>
    </location>
</feature>
<evidence type="ECO:0000259" key="2">
    <source>
        <dbReference type="Pfam" id="PF20152"/>
    </source>
</evidence>
<feature type="transmembrane region" description="Helical" evidence="1">
    <location>
        <begin position="98"/>
        <end position="116"/>
    </location>
</feature>
<evidence type="ECO:0000313" key="3">
    <source>
        <dbReference type="EMBL" id="TDL23404.1"/>
    </source>
</evidence>
<dbReference type="OrthoDB" id="2971182at2759"/>
<organism evidence="3 4">
    <name type="scientific">Rickenella mellea</name>
    <dbReference type="NCBI Taxonomy" id="50990"/>
    <lineage>
        <taxon>Eukaryota</taxon>
        <taxon>Fungi</taxon>
        <taxon>Dikarya</taxon>
        <taxon>Basidiomycota</taxon>
        <taxon>Agaricomycotina</taxon>
        <taxon>Agaricomycetes</taxon>
        <taxon>Hymenochaetales</taxon>
        <taxon>Rickenellaceae</taxon>
        <taxon>Rickenella</taxon>
    </lineage>
</organism>
<reference evidence="3 4" key="1">
    <citation type="submission" date="2018-06" db="EMBL/GenBank/DDBJ databases">
        <title>A transcriptomic atlas of mushroom development highlights an independent origin of complex multicellularity.</title>
        <authorList>
            <consortium name="DOE Joint Genome Institute"/>
            <person name="Krizsan K."/>
            <person name="Almasi E."/>
            <person name="Merenyi Z."/>
            <person name="Sahu N."/>
            <person name="Viragh M."/>
            <person name="Koszo T."/>
            <person name="Mondo S."/>
            <person name="Kiss B."/>
            <person name="Balint B."/>
            <person name="Kues U."/>
            <person name="Barry K."/>
            <person name="Hegedus J.C."/>
            <person name="Henrissat B."/>
            <person name="Johnson J."/>
            <person name="Lipzen A."/>
            <person name="Ohm R."/>
            <person name="Nagy I."/>
            <person name="Pangilinan J."/>
            <person name="Yan J."/>
            <person name="Xiong Y."/>
            <person name="Grigoriev I.V."/>
            <person name="Hibbett D.S."/>
            <person name="Nagy L.G."/>
        </authorList>
    </citation>
    <scope>NUCLEOTIDE SEQUENCE [LARGE SCALE GENOMIC DNA]</scope>
    <source>
        <strain evidence="3 4">SZMC22713</strain>
    </source>
</reference>
<feature type="transmembrane region" description="Helical" evidence="1">
    <location>
        <begin position="128"/>
        <end position="153"/>
    </location>
</feature>
<dbReference type="PANTHER" id="PTHR40465">
    <property type="entry name" value="CHROMOSOME 1, WHOLE GENOME SHOTGUN SEQUENCE"/>
    <property type="match status" value="1"/>
</dbReference>
<keyword evidence="4" id="KW-1185">Reference proteome</keyword>
<name>A0A4Y7Q774_9AGAM</name>
<keyword evidence="1" id="KW-1133">Transmembrane helix</keyword>
<proteinExistence type="predicted"/>
<sequence length="334" mass="37150">MSSANSTSPVAPKVDVSIIFGALYVGTTAAAALWGILCVQYYSYLRDYPKDRRLIKNAVLALFSMNTLNQAFWCHTVYTYMVTGFDDPTSPLRHPWSLIAGCLLNAFIVCLVQVFYAWRLWLMSHGNILIITAIGVFSLGAFIFNIVLFARVLPIKNYAILAQDPYLRNQLKILDFGFLACGATCDVIIAGTLVYLLRKSNTGIKRSRLLLFSIRTGFLTSIFAVASVVLRGVTDEIARMTFYSILTRLYANSMIAVLNERKSLRPDVQTSSKSYVGYERSEIRFNGTQQPALPMHVSTIGPERSHQLSIVVEGDSNYKTSTTKEGEISKASSL</sequence>
<evidence type="ECO:0000313" key="4">
    <source>
        <dbReference type="Proteomes" id="UP000294933"/>
    </source>
</evidence>
<dbReference type="InterPro" id="IPR045339">
    <property type="entry name" value="DUF6534"/>
</dbReference>
<dbReference type="STRING" id="50990.A0A4Y7Q774"/>
<feature type="transmembrane region" description="Helical" evidence="1">
    <location>
        <begin position="173"/>
        <end position="197"/>
    </location>
</feature>